<comment type="caution">
    <text evidence="1">The sequence shown here is derived from an EMBL/GenBank/DDBJ whole genome shotgun (WGS) entry which is preliminary data.</text>
</comment>
<evidence type="ECO:0000313" key="1">
    <source>
        <dbReference type="EMBL" id="MCX8534340.1"/>
    </source>
</evidence>
<organism evidence="1 2">
    <name type="scientific">Chryseobacterium luquanense</name>
    <dbReference type="NCBI Taxonomy" id="2983766"/>
    <lineage>
        <taxon>Bacteria</taxon>
        <taxon>Pseudomonadati</taxon>
        <taxon>Bacteroidota</taxon>
        <taxon>Flavobacteriia</taxon>
        <taxon>Flavobacteriales</taxon>
        <taxon>Weeksellaceae</taxon>
        <taxon>Chryseobacterium group</taxon>
        <taxon>Chryseobacterium</taxon>
    </lineage>
</organism>
<accession>A0ABT3Y850</accession>
<dbReference type="RefSeq" id="WP_267282787.1">
    <property type="nucleotide sequence ID" value="NZ_JAOVZV010000022.1"/>
</dbReference>
<keyword evidence="2" id="KW-1185">Reference proteome</keyword>
<name>A0ABT3Y850_9FLAO</name>
<gene>
    <name evidence="1" type="ORF">OEA66_18500</name>
</gene>
<evidence type="ECO:0000313" key="2">
    <source>
        <dbReference type="Proteomes" id="UP001070176"/>
    </source>
</evidence>
<reference evidence="1" key="1">
    <citation type="submission" date="2022-10" db="EMBL/GenBank/DDBJ databases">
        <title>Chryseobacterium sp. nov., a novel bacterial species.</title>
        <authorList>
            <person name="Cao Y."/>
        </authorList>
    </citation>
    <scope>NUCLEOTIDE SEQUENCE</scope>
    <source>
        <strain evidence="1">KC 927</strain>
    </source>
</reference>
<dbReference type="EMBL" id="JAOVZV010000022">
    <property type="protein sequence ID" value="MCX8534340.1"/>
    <property type="molecule type" value="Genomic_DNA"/>
</dbReference>
<sequence length="280" mass="33027">MRNQVKDQIKREDLKENIMKRIIFSVNYQGVVAPNIISSLFATKFEKYFGVMETTYADQLDHDIYNFNEISDTLSIPKREIENQEVYRFSENKFGKDYVILDISKYFSTMLIECVQYEGIDLYLDFFSEYINFLDEEISFFKAKALRLRKLGGSIFFETGEIFNNFEKEYFNFDFEESIYRSKRSIYKDMLECADQNGPIINYVRSFDTGDYYDSKRDEIIRAFQVLLDIDSSYSEEALDALIKNGGNIKAILENTNNVHLFEIFKMSVTEQFLKSNSHG</sequence>
<proteinExistence type="predicted"/>
<protein>
    <submittedName>
        <fullName evidence="1">Uncharacterized protein</fullName>
    </submittedName>
</protein>
<dbReference type="Proteomes" id="UP001070176">
    <property type="component" value="Unassembled WGS sequence"/>
</dbReference>